<feature type="repeat" description="WD" evidence="4">
    <location>
        <begin position="9"/>
        <end position="50"/>
    </location>
</feature>
<organism evidence="6 7">
    <name type="scientific">Plasmodium relictum</name>
    <dbReference type="NCBI Taxonomy" id="85471"/>
    <lineage>
        <taxon>Eukaryota</taxon>
        <taxon>Sar</taxon>
        <taxon>Alveolata</taxon>
        <taxon>Apicomplexa</taxon>
        <taxon>Aconoidasida</taxon>
        <taxon>Haemosporida</taxon>
        <taxon>Plasmodiidae</taxon>
        <taxon>Plasmodium</taxon>
        <taxon>Plasmodium (Haemamoeba)</taxon>
    </lineage>
</organism>
<dbReference type="GO" id="GO:0016226">
    <property type="term" value="P:iron-sulfur cluster assembly"/>
    <property type="evidence" value="ECO:0007669"/>
    <property type="project" value="UniProtKB-UniRule"/>
</dbReference>
<protein>
    <recommendedName>
        <fullName evidence="3">Probable cytosolic iron-sulfur protein assembly protein CIAO1 homolog</fullName>
    </recommendedName>
</protein>
<feature type="repeat" description="WD" evidence="4">
    <location>
        <begin position="256"/>
        <end position="297"/>
    </location>
</feature>
<comment type="function">
    <text evidence="3">Essential component of the cytosolic iron-sulfur (Fe/S) protein assembly machinery. Required for the maturation of extramitochondrial Fe/S proteins.</text>
</comment>
<dbReference type="RefSeq" id="XP_028533674.1">
    <property type="nucleotide sequence ID" value="XM_028677268.1"/>
</dbReference>
<dbReference type="EMBL" id="LN835306">
    <property type="protein sequence ID" value="CRH00671.1"/>
    <property type="molecule type" value="Genomic_DNA"/>
</dbReference>
<dbReference type="InterPro" id="IPR028608">
    <property type="entry name" value="CIAO1/Cia1"/>
</dbReference>
<feature type="repeat" description="WD" evidence="4">
    <location>
        <begin position="211"/>
        <end position="244"/>
    </location>
</feature>
<dbReference type="InterPro" id="IPR036322">
    <property type="entry name" value="WD40_repeat_dom_sf"/>
</dbReference>
<dbReference type="SMART" id="SM00320">
    <property type="entry name" value="WD40"/>
    <property type="match status" value="7"/>
</dbReference>
<evidence type="ECO:0000256" key="2">
    <source>
        <dbReference type="ARBA" id="ARBA00022737"/>
    </source>
</evidence>
<dbReference type="PROSITE" id="PS50294">
    <property type="entry name" value="WD_REPEATS_REGION"/>
    <property type="match status" value="4"/>
</dbReference>
<feature type="region of interest" description="Disordered" evidence="5">
    <location>
        <begin position="340"/>
        <end position="360"/>
    </location>
</feature>
<evidence type="ECO:0000256" key="3">
    <source>
        <dbReference type="HAMAP-Rule" id="MF_03037"/>
    </source>
</evidence>
<dbReference type="InterPro" id="IPR001680">
    <property type="entry name" value="WD40_rpt"/>
</dbReference>
<dbReference type="PANTHER" id="PTHR19920">
    <property type="entry name" value="WD40 PROTEIN CIAO1"/>
    <property type="match status" value="1"/>
</dbReference>
<dbReference type="PANTHER" id="PTHR19920:SF0">
    <property type="entry name" value="CYTOSOLIC IRON-SULFUR PROTEIN ASSEMBLY PROTEIN CIAO1-RELATED"/>
    <property type="match status" value="1"/>
</dbReference>
<dbReference type="HAMAP" id="MF_03037">
    <property type="entry name" value="ciao1"/>
    <property type="match status" value="1"/>
</dbReference>
<feature type="repeat" description="WD" evidence="4">
    <location>
        <begin position="608"/>
        <end position="648"/>
    </location>
</feature>
<evidence type="ECO:0000256" key="4">
    <source>
        <dbReference type="PROSITE-ProRule" id="PRU00221"/>
    </source>
</evidence>
<keyword evidence="1 4" id="KW-0853">WD repeat</keyword>
<evidence type="ECO:0000256" key="1">
    <source>
        <dbReference type="ARBA" id="ARBA00022574"/>
    </source>
</evidence>
<dbReference type="GeneID" id="39736794"/>
<dbReference type="KEGG" id="prel:PRELSG_1101800"/>
<proteinExistence type="inferred from homology"/>
<dbReference type="GO" id="GO:0097361">
    <property type="term" value="C:cytosolic [4Fe-4S] assembly targeting complex"/>
    <property type="evidence" value="ECO:0007669"/>
    <property type="project" value="InterPro"/>
</dbReference>
<dbReference type="OMA" id="FDSKCSI"/>
<dbReference type="AlphaFoldDB" id="A0A1J1HAN8"/>
<dbReference type="OrthoDB" id="284782at2759"/>
<keyword evidence="7" id="KW-1185">Reference proteome</keyword>
<keyword evidence="2" id="KW-0677">Repeat</keyword>
<feature type="repeat" description="WD" evidence="4">
    <location>
        <begin position="128"/>
        <end position="158"/>
    </location>
</feature>
<dbReference type="Gene3D" id="2.130.10.10">
    <property type="entry name" value="YVTN repeat-like/Quinoprotein amine dehydrogenase"/>
    <property type="match status" value="3"/>
</dbReference>
<evidence type="ECO:0000313" key="7">
    <source>
        <dbReference type="Proteomes" id="UP000220158"/>
    </source>
</evidence>
<dbReference type="VEuPathDB" id="PlasmoDB:PRELSG_1101800"/>
<sequence>MVIELVVNLENHKRRIWSICWSPDGNFLGSVGSDKYIIIWQKKKNTRIRNIDSGNKIMNASNTYRGKQYLKTQMEFGIYDIIETNHEKSLRHIEFSKDGNFFVVASFDSRCSIYKKNKNNKWVFYKTLEGHEKEVKCASIHPSNKYIVTCGRDKSIWIHAKVDNFEKENLCSNTYNLKNFCTSSNPNSNTNSNNYALLDDNNFDFNFDAYLTAHTEDIKFVSWCPLSENTFISLSYDNSIKIWNRKLDEWNCIQTLSEHSSVVWCVTFNFDGSEFATCSDDKTIKIWKSEKKKLYNKKKYPFLYQQIVKDVKDMANASNKNDFSRMNNYSESRNKYVKEQKTAKKNTNENNKKKEYAKEKNTNERKIIKKTNNTDTKLKEKETKKENDYDSCNYVIVNYLEKGFNLRNILKIFIQNKFIPLYFHYGLFKFLYKYSKIEKNIKSDPTYEKMPKKELNVENDILKNELVDKNNTNNIDNKNIEKRTNKNSEDMIDKGNISKTIKQNNIEKMNINNASKTNSNNNETINKKNKENIVTRNIKNINEQGEKFKDIIFDDWELKHVIEGYHKRSVSYIDWNPYENLIAVSSFDNSLKIFEKRKEKWELIENVENAHLSDVNCVVWCPQKFQDYFLLATAGDDCVINIWKFKKR</sequence>
<comment type="similarity">
    <text evidence="3">Belongs to the WD repeat CIA1 family.</text>
</comment>
<evidence type="ECO:0000256" key="5">
    <source>
        <dbReference type="SAM" id="MobiDB-lite"/>
    </source>
</evidence>
<evidence type="ECO:0000313" key="6">
    <source>
        <dbReference type="EMBL" id="CRH00671.1"/>
    </source>
</evidence>
<dbReference type="Pfam" id="PF00400">
    <property type="entry name" value="WD40"/>
    <property type="match status" value="7"/>
</dbReference>
<accession>A0A1J1HAN8</accession>
<gene>
    <name evidence="6" type="primary">CIA1</name>
    <name evidence="6" type="ORF">PRELSG_1101800</name>
</gene>
<dbReference type="SUPFAM" id="SSF50978">
    <property type="entry name" value="WD40 repeat-like"/>
    <property type="match status" value="1"/>
</dbReference>
<dbReference type="CDD" id="cd00200">
    <property type="entry name" value="WD40"/>
    <property type="match status" value="1"/>
</dbReference>
<dbReference type="PROSITE" id="PS50082">
    <property type="entry name" value="WD_REPEATS_2"/>
    <property type="match status" value="5"/>
</dbReference>
<dbReference type="InterPro" id="IPR015943">
    <property type="entry name" value="WD40/YVTN_repeat-like_dom_sf"/>
</dbReference>
<reference evidence="6 7" key="1">
    <citation type="submission" date="2015-04" db="EMBL/GenBank/DDBJ databases">
        <authorList>
            <consortium name="Pathogen Informatics"/>
        </authorList>
    </citation>
    <scope>NUCLEOTIDE SEQUENCE [LARGE SCALE GENOMIC DNA]</scope>
    <source>
        <strain evidence="6 7">SGS1</strain>
    </source>
</reference>
<name>A0A1J1HAN8_PLARL</name>
<dbReference type="Proteomes" id="UP000220158">
    <property type="component" value="Chromosome 11"/>
</dbReference>